<evidence type="ECO:0000313" key="8">
    <source>
        <dbReference type="EMBL" id="CAK0836774.1"/>
    </source>
</evidence>
<evidence type="ECO:0000313" key="9">
    <source>
        <dbReference type="Proteomes" id="UP001189429"/>
    </source>
</evidence>
<dbReference type="Gene3D" id="1.20.1250.20">
    <property type="entry name" value="MFS general substrate transporter like domains"/>
    <property type="match status" value="1"/>
</dbReference>
<comment type="caution">
    <text evidence="8">The sequence shown here is derived from an EMBL/GenBank/DDBJ whole genome shotgun (WGS) entry which is preliminary data.</text>
</comment>
<gene>
    <name evidence="8" type="ORF">PCOR1329_LOCUS33167</name>
</gene>
<dbReference type="PANTHER" id="PTHR23517">
    <property type="entry name" value="RESISTANCE PROTEIN MDTM, PUTATIVE-RELATED-RELATED"/>
    <property type="match status" value="1"/>
</dbReference>
<evidence type="ECO:0000256" key="2">
    <source>
        <dbReference type="ARBA" id="ARBA00022448"/>
    </source>
</evidence>
<protein>
    <recommendedName>
        <fullName evidence="10">ADP,ATP carrier protein</fullName>
    </recommendedName>
</protein>
<evidence type="ECO:0000256" key="3">
    <source>
        <dbReference type="ARBA" id="ARBA00022475"/>
    </source>
</evidence>
<evidence type="ECO:0000256" key="4">
    <source>
        <dbReference type="ARBA" id="ARBA00022692"/>
    </source>
</evidence>
<dbReference type="PANTHER" id="PTHR23517:SF3">
    <property type="entry name" value="INTEGRAL MEMBRANE TRANSPORT PROTEIN"/>
    <property type="match status" value="1"/>
</dbReference>
<evidence type="ECO:0000256" key="7">
    <source>
        <dbReference type="SAM" id="Phobius"/>
    </source>
</evidence>
<dbReference type="EMBL" id="CAUYUJ010013792">
    <property type="protein sequence ID" value="CAK0836774.1"/>
    <property type="molecule type" value="Genomic_DNA"/>
</dbReference>
<feature type="transmembrane region" description="Helical" evidence="7">
    <location>
        <begin position="151"/>
        <end position="171"/>
    </location>
</feature>
<proteinExistence type="predicted"/>
<keyword evidence="3" id="KW-1003">Cell membrane</keyword>
<keyword evidence="2" id="KW-0813">Transport</keyword>
<feature type="transmembrane region" description="Helical" evidence="7">
    <location>
        <begin position="27"/>
        <end position="47"/>
    </location>
</feature>
<feature type="transmembrane region" description="Helical" evidence="7">
    <location>
        <begin position="54"/>
        <end position="75"/>
    </location>
</feature>
<evidence type="ECO:0000256" key="6">
    <source>
        <dbReference type="ARBA" id="ARBA00023136"/>
    </source>
</evidence>
<accession>A0ABN9SW57</accession>
<keyword evidence="5 7" id="KW-1133">Transmembrane helix</keyword>
<sequence>MMNFHHMNVTFPKYFLRQFGEDAPFELVLAINPIVIIFLVPAVTYLIDLWRLDYGTVLVVGSLISGVSPFALAVLNSTQGAIVWMVMLSLGEAIWSPKLMEMSVAVAPEGREGTYMSLTSAPLLISKLGVGGLSGALLTQFCPEEGDCHGSMMWTVVGCTTCPLTLVLLLLRSRLFVPQDWAVGAQYDSPSLSQKEASIGGGKGPEYGAC</sequence>
<dbReference type="InterPro" id="IPR036259">
    <property type="entry name" value="MFS_trans_sf"/>
</dbReference>
<evidence type="ECO:0000256" key="5">
    <source>
        <dbReference type="ARBA" id="ARBA00022989"/>
    </source>
</evidence>
<keyword evidence="4 7" id="KW-0812">Transmembrane</keyword>
<evidence type="ECO:0000256" key="1">
    <source>
        <dbReference type="ARBA" id="ARBA00004651"/>
    </source>
</evidence>
<dbReference type="InterPro" id="IPR050171">
    <property type="entry name" value="MFS_Transporters"/>
</dbReference>
<name>A0ABN9SW57_9DINO</name>
<dbReference type="SUPFAM" id="SSF103473">
    <property type="entry name" value="MFS general substrate transporter"/>
    <property type="match status" value="1"/>
</dbReference>
<comment type="subcellular location">
    <subcellularLocation>
        <location evidence="1">Cell membrane</location>
        <topology evidence="1">Multi-pass membrane protein</topology>
    </subcellularLocation>
</comment>
<keyword evidence="6 7" id="KW-0472">Membrane</keyword>
<dbReference type="Proteomes" id="UP001189429">
    <property type="component" value="Unassembled WGS sequence"/>
</dbReference>
<reference evidence="8" key="1">
    <citation type="submission" date="2023-10" db="EMBL/GenBank/DDBJ databases">
        <authorList>
            <person name="Chen Y."/>
            <person name="Shah S."/>
            <person name="Dougan E. K."/>
            <person name="Thang M."/>
            <person name="Chan C."/>
        </authorList>
    </citation>
    <scope>NUCLEOTIDE SEQUENCE [LARGE SCALE GENOMIC DNA]</scope>
</reference>
<evidence type="ECO:0008006" key="10">
    <source>
        <dbReference type="Google" id="ProtNLM"/>
    </source>
</evidence>
<keyword evidence="9" id="KW-1185">Reference proteome</keyword>
<organism evidence="8 9">
    <name type="scientific">Prorocentrum cordatum</name>
    <dbReference type="NCBI Taxonomy" id="2364126"/>
    <lineage>
        <taxon>Eukaryota</taxon>
        <taxon>Sar</taxon>
        <taxon>Alveolata</taxon>
        <taxon>Dinophyceae</taxon>
        <taxon>Prorocentrales</taxon>
        <taxon>Prorocentraceae</taxon>
        <taxon>Prorocentrum</taxon>
    </lineage>
</organism>